<dbReference type="PRINTS" id="PR00081">
    <property type="entry name" value="GDHRDH"/>
</dbReference>
<evidence type="ECO:0000256" key="1">
    <source>
        <dbReference type="ARBA" id="ARBA00006484"/>
    </source>
</evidence>
<evidence type="ECO:0000313" key="4">
    <source>
        <dbReference type="Proteomes" id="UP000051870"/>
    </source>
</evidence>
<dbReference type="PANTHER" id="PTHR24321:SF8">
    <property type="entry name" value="ESTRADIOL 17-BETA-DEHYDROGENASE 8-RELATED"/>
    <property type="match status" value="1"/>
</dbReference>
<dbReference type="Pfam" id="PF13561">
    <property type="entry name" value="adh_short_C2"/>
    <property type="match status" value="1"/>
</dbReference>
<dbReference type="SUPFAM" id="SSF51735">
    <property type="entry name" value="NAD(P)-binding Rossmann-fold domains"/>
    <property type="match status" value="1"/>
</dbReference>
<keyword evidence="2 3" id="KW-0560">Oxidoreductase</keyword>
<dbReference type="GeneID" id="83882614"/>
<dbReference type="InterPro" id="IPR002347">
    <property type="entry name" value="SDR_fam"/>
</dbReference>
<dbReference type="EC" id="1.1.1.-" evidence="3"/>
<dbReference type="Gene3D" id="3.40.50.720">
    <property type="entry name" value="NAD(P)-binding Rossmann-like Domain"/>
    <property type="match status" value="1"/>
</dbReference>
<evidence type="ECO:0000256" key="2">
    <source>
        <dbReference type="ARBA" id="ARBA00023002"/>
    </source>
</evidence>
<dbReference type="InterPro" id="IPR020904">
    <property type="entry name" value="Sc_DH/Rdtase_CS"/>
</dbReference>
<evidence type="ECO:0000313" key="3">
    <source>
        <dbReference type="EMBL" id="CUK11916.1"/>
    </source>
</evidence>
<reference evidence="4" key="1">
    <citation type="submission" date="2015-09" db="EMBL/GenBank/DDBJ databases">
        <authorList>
            <person name="Rodrigo-Torres Lidia"/>
            <person name="Arahal R.David."/>
        </authorList>
    </citation>
    <scope>NUCLEOTIDE SEQUENCE [LARGE SCALE GENOMIC DNA]</scope>
    <source>
        <strain evidence="4">CECT 7735</strain>
    </source>
</reference>
<dbReference type="PROSITE" id="PS00061">
    <property type="entry name" value="ADH_SHORT"/>
    <property type="match status" value="1"/>
</dbReference>
<dbReference type="InterPro" id="IPR036291">
    <property type="entry name" value="NAD(P)-bd_dom_sf"/>
</dbReference>
<dbReference type="AlphaFoldDB" id="A0A0P1IWP3"/>
<dbReference type="GO" id="GO:0016491">
    <property type="term" value="F:oxidoreductase activity"/>
    <property type="evidence" value="ECO:0007669"/>
    <property type="project" value="UniProtKB-KW"/>
</dbReference>
<keyword evidence="4" id="KW-1185">Reference proteome</keyword>
<dbReference type="EMBL" id="CYTW01000005">
    <property type="protein sequence ID" value="CUK11916.1"/>
    <property type="molecule type" value="Genomic_DNA"/>
</dbReference>
<name>A0A0P1IWP3_9RHOB</name>
<accession>A0A0P1IWP3</accession>
<dbReference type="Proteomes" id="UP000051870">
    <property type="component" value="Unassembled WGS sequence"/>
</dbReference>
<organism evidence="3 4">
    <name type="scientific">Shimia thalassica</name>
    <dbReference type="NCBI Taxonomy" id="1715693"/>
    <lineage>
        <taxon>Bacteria</taxon>
        <taxon>Pseudomonadati</taxon>
        <taxon>Pseudomonadota</taxon>
        <taxon>Alphaproteobacteria</taxon>
        <taxon>Rhodobacterales</taxon>
        <taxon>Roseobacteraceae</taxon>
    </lineage>
</organism>
<proteinExistence type="inferred from homology"/>
<dbReference type="FunFam" id="3.40.50.720:FF:000084">
    <property type="entry name" value="Short-chain dehydrogenase reductase"/>
    <property type="match status" value="1"/>
</dbReference>
<dbReference type="PRINTS" id="PR00080">
    <property type="entry name" value="SDRFAMILY"/>
</dbReference>
<dbReference type="STRING" id="1715693.PH7735_03638"/>
<dbReference type="PANTHER" id="PTHR24321">
    <property type="entry name" value="DEHYDROGENASES, SHORT CHAIN"/>
    <property type="match status" value="1"/>
</dbReference>
<dbReference type="RefSeq" id="WP_058312797.1">
    <property type="nucleotide sequence ID" value="NZ_CANLZE010000007.1"/>
</dbReference>
<protein>
    <submittedName>
        <fullName evidence="3">Levodione reductase</fullName>
        <ecNumber evidence="3">1.1.1.-</ecNumber>
    </submittedName>
</protein>
<dbReference type="CDD" id="cd05233">
    <property type="entry name" value="SDR_c"/>
    <property type="match status" value="1"/>
</dbReference>
<gene>
    <name evidence="3" type="primary">lvr_2</name>
    <name evidence="3" type="ORF">PH7735_03638</name>
</gene>
<comment type="similarity">
    <text evidence="1">Belongs to the short-chain dehydrogenases/reductases (SDR) family.</text>
</comment>
<sequence length="261" mass="27208">MDKRYQDQVVMITGAASGFGKMAAERFAAEGAKLALSDISEEALGAVADALRANGTTVVTDVMDVSDEAQVMAHGAHIKEALGAIHVGINNAGIGHNLAPTHMLTTEEFDRNYAVNTRGVFLCMKVQLPFMLAQGGGAILNVSSAAGLTGASMLSGYAAAKHAVVGLTRAAADEYARKKIRVNALCPAFTITPMVEEMAEQVSSRGGISREQALGSITSRIPMGRVAQPEEIVQAMLWACAPENSFMTGQAIALDGGLTAI</sequence>